<feature type="compositionally biased region" description="Pro residues" evidence="1">
    <location>
        <begin position="489"/>
        <end position="505"/>
    </location>
</feature>
<dbReference type="NCBIfam" id="NF038391">
    <property type="entry name" value="streptophobe"/>
    <property type="match status" value="1"/>
</dbReference>
<feature type="transmembrane region" description="Helical" evidence="2">
    <location>
        <begin position="273"/>
        <end position="294"/>
    </location>
</feature>
<evidence type="ECO:0000313" key="4">
    <source>
        <dbReference type="Proteomes" id="UP001180531"/>
    </source>
</evidence>
<feature type="transmembrane region" description="Helical" evidence="2">
    <location>
        <begin position="333"/>
        <end position="354"/>
    </location>
</feature>
<accession>A0ABU2SZL9</accession>
<feature type="transmembrane region" description="Helical" evidence="2">
    <location>
        <begin position="48"/>
        <end position="67"/>
    </location>
</feature>
<dbReference type="InterPro" id="IPR047724">
    <property type="entry name" value="Streptophobe"/>
</dbReference>
<comment type="caution">
    <text evidence="3">The sequence shown here is derived from an EMBL/GenBank/DDBJ whole genome shotgun (WGS) entry which is preliminary data.</text>
</comment>
<feature type="transmembrane region" description="Helical" evidence="2">
    <location>
        <begin position="87"/>
        <end position="108"/>
    </location>
</feature>
<feature type="compositionally biased region" description="Pro residues" evidence="1">
    <location>
        <begin position="560"/>
        <end position="574"/>
    </location>
</feature>
<feature type="transmembrane region" description="Helical" evidence="2">
    <location>
        <begin position="394"/>
        <end position="412"/>
    </location>
</feature>
<feature type="region of interest" description="Disordered" evidence="1">
    <location>
        <begin position="446"/>
        <end position="574"/>
    </location>
</feature>
<keyword evidence="2" id="KW-0472">Membrane</keyword>
<feature type="transmembrane region" description="Helical" evidence="2">
    <location>
        <begin position="366"/>
        <end position="387"/>
    </location>
</feature>
<evidence type="ECO:0000256" key="2">
    <source>
        <dbReference type="SAM" id="Phobius"/>
    </source>
</evidence>
<reference evidence="3" key="1">
    <citation type="submission" date="2024-05" db="EMBL/GenBank/DDBJ databases">
        <title>30 novel species of actinomycetes from the DSMZ collection.</title>
        <authorList>
            <person name="Nouioui I."/>
        </authorList>
    </citation>
    <scope>NUCLEOTIDE SEQUENCE</scope>
    <source>
        <strain evidence="3">DSM 40473</strain>
    </source>
</reference>
<feature type="transmembrane region" description="Helical" evidence="2">
    <location>
        <begin position="240"/>
        <end position="261"/>
    </location>
</feature>
<gene>
    <name evidence="3" type="ORF">RM609_30870</name>
</gene>
<dbReference type="RefSeq" id="WP_311615342.1">
    <property type="nucleotide sequence ID" value="NZ_JAVRFI010000031.1"/>
</dbReference>
<organism evidence="3 4">
    <name type="scientific">Streptomyces hesseae</name>
    <dbReference type="NCBI Taxonomy" id="3075519"/>
    <lineage>
        <taxon>Bacteria</taxon>
        <taxon>Bacillati</taxon>
        <taxon>Actinomycetota</taxon>
        <taxon>Actinomycetes</taxon>
        <taxon>Kitasatosporales</taxon>
        <taxon>Streptomycetaceae</taxon>
        <taxon>Streptomyces</taxon>
    </lineage>
</organism>
<feature type="compositionally biased region" description="Low complexity" evidence="1">
    <location>
        <begin position="466"/>
        <end position="480"/>
    </location>
</feature>
<sequence>MTLTSGSRAARGADLVLTAIAAVSWAFLAMAGVAAVGLHLLGADAAGSLGPLTAAVVVLAVGGSLTPSGSVEAFGLTGAGAHTTIDIAPLGVSLVGALLLGMVFARSLRPLGPAVRGSELVARGAAVALLFLLVLGGLAWAASSTVTFDGGGLGLGGASGTTRIPGLGDIGDIGGGLPGRLGDLAQAKASVGFSVRPGASLLGGLVWVLGVLLVTLLSARRAPFPRRWQAAHRTVRPAASALRTVLVLAVVAGLAAAGYAAAGDGHPRRVLGAAVLGAPNGVWLGLPLGLFVPLRGSASGSLLQVLPHPLDELLRAGTDQTVTVGRIADLEPLVWLLPVGCVLLMLTAGVLTGARTPRDGAGPGAYAWRCGLSLGVATAVALPLLALATRVKAGASLSVLGVDALGAGLELAGSVPLALALGAVWGLGAGAFGGLLAYATGAAGRRASAHARGRRPDEGRSYPDLAYAPGPYAPSPGYRPSRPDTNPYLRPPGEAPPGGTPPGEAPPGKALPDEKRGARDPSGGPSGQDPFTAPTQTSRPPVPPPPRRRPGAPYRYGSSPVPPPDEPPPAPWRR</sequence>
<feature type="transmembrane region" description="Helical" evidence="2">
    <location>
        <begin position="120"/>
        <end position="142"/>
    </location>
</feature>
<name>A0ABU2SZL9_9ACTN</name>
<keyword evidence="2" id="KW-0812">Transmembrane</keyword>
<evidence type="ECO:0000313" key="3">
    <source>
        <dbReference type="EMBL" id="MDT0453455.1"/>
    </source>
</evidence>
<feature type="transmembrane region" description="Helical" evidence="2">
    <location>
        <begin position="199"/>
        <end position="219"/>
    </location>
</feature>
<proteinExistence type="predicted"/>
<keyword evidence="4" id="KW-1185">Reference proteome</keyword>
<feature type="transmembrane region" description="Helical" evidence="2">
    <location>
        <begin position="418"/>
        <end position="439"/>
    </location>
</feature>
<dbReference type="Proteomes" id="UP001180531">
    <property type="component" value="Unassembled WGS sequence"/>
</dbReference>
<feature type="transmembrane region" description="Helical" evidence="2">
    <location>
        <begin position="15"/>
        <end position="41"/>
    </location>
</feature>
<evidence type="ECO:0000256" key="1">
    <source>
        <dbReference type="SAM" id="MobiDB-lite"/>
    </source>
</evidence>
<dbReference type="EMBL" id="JAVRFI010000031">
    <property type="protein sequence ID" value="MDT0453455.1"/>
    <property type="molecule type" value="Genomic_DNA"/>
</dbReference>
<protein>
    <submittedName>
        <fullName evidence="3">Streptophobe family protein</fullName>
    </submittedName>
</protein>
<keyword evidence="2" id="KW-1133">Transmembrane helix</keyword>